<keyword evidence="1" id="KW-0472">Membrane</keyword>
<dbReference type="EMBL" id="GEDG01036762">
    <property type="protein sequence ID" value="JAP08520.1"/>
    <property type="molecule type" value="Transcribed_RNA"/>
</dbReference>
<keyword evidence="1" id="KW-0812">Transmembrane</keyword>
<organism evidence="2">
    <name type="scientific">Solanum chacoense</name>
    <name type="common">Chaco potato</name>
    <dbReference type="NCBI Taxonomy" id="4108"/>
    <lineage>
        <taxon>Eukaryota</taxon>
        <taxon>Viridiplantae</taxon>
        <taxon>Streptophyta</taxon>
        <taxon>Embryophyta</taxon>
        <taxon>Tracheophyta</taxon>
        <taxon>Spermatophyta</taxon>
        <taxon>Magnoliopsida</taxon>
        <taxon>eudicotyledons</taxon>
        <taxon>Gunneridae</taxon>
        <taxon>Pentapetalae</taxon>
        <taxon>asterids</taxon>
        <taxon>lamiids</taxon>
        <taxon>Solanales</taxon>
        <taxon>Solanaceae</taxon>
        <taxon>Solanoideae</taxon>
        <taxon>Solaneae</taxon>
        <taxon>Solanum</taxon>
    </lineage>
</organism>
<protein>
    <submittedName>
        <fullName evidence="2">Putative ovule protein</fullName>
    </submittedName>
</protein>
<dbReference type="AlphaFoldDB" id="A0A0V0GKJ8"/>
<name>A0A0V0GKJ8_SOLCH</name>
<reference evidence="2" key="1">
    <citation type="submission" date="2015-12" db="EMBL/GenBank/DDBJ databases">
        <title>Gene expression during late stages of embryo sac development: a critical building block for successful pollen-pistil interactions.</title>
        <authorList>
            <person name="Liu Y."/>
            <person name="Joly V."/>
            <person name="Sabar M."/>
            <person name="Matton D.P."/>
        </authorList>
    </citation>
    <scope>NUCLEOTIDE SEQUENCE</scope>
</reference>
<feature type="transmembrane region" description="Helical" evidence="1">
    <location>
        <begin position="12"/>
        <end position="39"/>
    </location>
</feature>
<evidence type="ECO:0000313" key="2">
    <source>
        <dbReference type="EMBL" id="JAP08520.1"/>
    </source>
</evidence>
<sequence>MDSLGACLRMNCPFGVILIAYYPDFVSIIFISSFCFAFNSVISCSNFCTTSLDECSSLKFPKEDLLLHRIEGVG</sequence>
<evidence type="ECO:0000256" key="1">
    <source>
        <dbReference type="SAM" id="Phobius"/>
    </source>
</evidence>
<accession>A0A0V0GKJ8</accession>
<keyword evidence="1" id="KW-1133">Transmembrane helix</keyword>
<feature type="non-terminal residue" evidence="2">
    <location>
        <position position="74"/>
    </location>
</feature>
<proteinExistence type="predicted"/>